<dbReference type="Gene3D" id="2.130.10.10">
    <property type="entry name" value="YVTN repeat-like/Quinoprotein amine dehydrogenase"/>
    <property type="match status" value="1"/>
</dbReference>
<accession>A0ABT1SA26</accession>
<dbReference type="EMBL" id="JANGAC010000006">
    <property type="protein sequence ID" value="MCQ4923337.1"/>
    <property type="molecule type" value="Genomic_DNA"/>
</dbReference>
<dbReference type="InterPro" id="IPR015943">
    <property type="entry name" value="WD40/YVTN_repeat-like_dom_sf"/>
</dbReference>
<gene>
    <name evidence="1" type="ORF">NE686_09590</name>
</gene>
<organism evidence="1 2">
    <name type="scientific">Tissierella carlieri</name>
    <dbReference type="NCBI Taxonomy" id="689904"/>
    <lineage>
        <taxon>Bacteria</taxon>
        <taxon>Bacillati</taxon>
        <taxon>Bacillota</taxon>
        <taxon>Tissierellia</taxon>
        <taxon>Tissierellales</taxon>
        <taxon>Tissierellaceae</taxon>
        <taxon>Tissierella</taxon>
    </lineage>
</organism>
<reference evidence="1 2" key="1">
    <citation type="submission" date="2022-06" db="EMBL/GenBank/DDBJ databases">
        <title>Isolation of gut microbiota from human fecal samples.</title>
        <authorList>
            <person name="Pamer E.G."/>
            <person name="Barat B."/>
            <person name="Waligurski E."/>
            <person name="Medina S."/>
            <person name="Paddock L."/>
            <person name="Mostad J."/>
        </authorList>
    </citation>
    <scope>NUCLEOTIDE SEQUENCE [LARGE SCALE GENOMIC DNA]</scope>
    <source>
        <strain evidence="1 2">DFI.7.95</strain>
    </source>
</reference>
<name>A0ABT1SA26_9FIRM</name>
<protein>
    <submittedName>
        <fullName evidence="1">Uncharacterized protein</fullName>
    </submittedName>
</protein>
<evidence type="ECO:0000313" key="2">
    <source>
        <dbReference type="Proteomes" id="UP001524478"/>
    </source>
</evidence>
<keyword evidence="2" id="KW-1185">Reference proteome</keyword>
<dbReference type="Proteomes" id="UP001524478">
    <property type="component" value="Unassembled WGS sequence"/>
</dbReference>
<sequence length="105" mass="11559">MLIQATKEKIKLNIKFVYDVIPSPDENKILVLQGNGIKNTLILCDIDGSNQKIIAEGIEIGGVSWPPDQRMIAYNLKGTVNNIMVNGLNIYDMLTGESTQIAVDI</sequence>
<dbReference type="SUPFAM" id="SSF69304">
    <property type="entry name" value="Tricorn protease N-terminal domain"/>
    <property type="match status" value="1"/>
</dbReference>
<proteinExistence type="predicted"/>
<dbReference type="RefSeq" id="WP_256311337.1">
    <property type="nucleotide sequence ID" value="NZ_JANGAC010000006.1"/>
</dbReference>
<comment type="caution">
    <text evidence="1">The sequence shown here is derived from an EMBL/GenBank/DDBJ whole genome shotgun (WGS) entry which is preliminary data.</text>
</comment>
<evidence type="ECO:0000313" key="1">
    <source>
        <dbReference type="EMBL" id="MCQ4923337.1"/>
    </source>
</evidence>